<geneLocation type="plasmid" evidence="1 2">
    <name>pPlas1</name>
</geneLocation>
<protein>
    <submittedName>
        <fullName evidence="1">Uncharacterized protein</fullName>
    </submittedName>
</protein>
<proteinExistence type="predicted"/>
<organism evidence="1 2">
    <name type="scientific">Paenibacillus peoriae</name>
    <dbReference type="NCBI Taxonomy" id="59893"/>
    <lineage>
        <taxon>Bacteria</taxon>
        <taxon>Bacillati</taxon>
        <taxon>Bacillota</taxon>
        <taxon>Bacilli</taxon>
        <taxon>Bacillales</taxon>
        <taxon>Paenibacillaceae</taxon>
        <taxon>Paenibacillus</taxon>
    </lineage>
</organism>
<keyword evidence="1" id="KW-0614">Plasmid</keyword>
<dbReference type="RefSeq" id="WP_190299683.1">
    <property type="nucleotide sequence ID" value="NZ_CP061173.1"/>
</dbReference>
<dbReference type="AlphaFoldDB" id="A0A7H0YH18"/>
<dbReference type="Proteomes" id="UP000516384">
    <property type="component" value="Plasmid pPlas1"/>
</dbReference>
<reference evidence="1 2" key="1">
    <citation type="submission" date="2020-09" db="EMBL/GenBank/DDBJ databases">
        <title>Characterization of Paenibacillus peoriae strain ZF390 with broad-spectrum antimicrobial activity as a potential biocontrol agent.</title>
        <authorList>
            <person name="Li L."/>
            <person name="Zhao Y."/>
            <person name="Li B."/>
            <person name="Xie X."/>
        </authorList>
    </citation>
    <scope>NUCLEOTIDE SEQUENCE [LARGE SCALE GENOMIC DNA]</scope>
    <source>
        <strain evidence="1 2">ZF390</strain>
        <plasmid evidence="1 2">pPlas1</plasmid>
    </source>
</reference>
<name>A0A7H0YH18_9BACL</name>
<sequence>MSIDPEYEATGYLPSYYGLFVGFRQEGGRYYMDTSDYSSGTSEVSKEFYEVAVKEFNSGRFND</sequence>
<gene>
    <name evidence="1" type="ORF">IAQ67_28895</name>
</gene>
<dbReference type="EMBL" id="CP061173">
    <property type="protein sequence ID" value="QNR70376.1"/>
    <property type="molecule type" value="Genomic_DNA"/>
</dbReference>
<evidence type="ECO:0000313" key="2">
    <source>
        <dbReference type="Proteomes" id="UP000516384"/>
    </source>
</evidence>
<accession>A0A7H0YH18</accession>
<evidence type="ECO:0000313" key="1">
    <source>
        <dbReference type="EMBL" id="QNR70376.1"/>
    </source>
</evidence>